<keyword evidence="3" id="KW-0718">Serine biosynthesis</keyword>
<dbReference type="InterPro" id="IPR051400">
    <property type="entry name" value="HAD-like_hydrolase"/>
</dbReference>
<dbReference type="InterPro" id="IPR006549">
    <property type="entry name" value="HAD-SF_hydro_IIIA"/>
</dbReference>
<evidence type="ECO:0000256" key="2">
    <source>
        <dbReference type="ARBA" id="ARBA00022842"/>
    </source>
</evidence>
<dbReference type="InterPro" id="IPR036412">
    <property type="entry name" value="HAD-like_sf"/>
</dbReference>
<accession>A0ABW1ITD4</accession>
<evidence type="ECO:0000256" key="1">
    <source>
        <dbReference type="ARBA" id="ARBA00022801"/>
    </source>
</evidence>
<dbReference type="SFLD" id="SFLDG01129">
    <property type="entry name" value="C1.5:_HAD__Beta-PGM__Phosphata"/>
    <property type="match status" value="1"/>
</dbReference>
<dbReference type="InterPro" id="IPR006439">
    <property type="entry name" value="HAD-SF_hydro_IA"/>
</dbReference>
<dbReference type="HAMAP" id="MF_02240">
    <property type="entry name" value="PSP"/>
    <property type="match status" value="1"/>
</dbReference>
<comment type="similarity">
    <text evidence="3">Belongs to the HAD-like hydrolase superfamily.</text>
</comment>
<keyword evidence="2 3" id="KW-0460">Magnesium</keyword>
<sequence>MMIKAVWFDLDDTLLWDDRSVKEAFESACDAAVQKYPTLQKDVLEEAVRKEARALYETYETFPFTQSIGINPFEGLWGNFTGGEHEMFRKLEKIVPEYRKNAWTNGLKALGIEDADLGYELGEHFAAERRKRPYTYEETYHILKELKEQQYTLVLLTNGSPDLQGEKLEMVPELAPYFDFIMISGNFGKGKPAPELFEHVMQQVGVQPKEAIMVGDKLTTDIKGANSVGITSVWINRDGKQRTDEIVPSYEIKHLSELHSILTQLNS</sequence>
<keyword evidence="5" id="KW-1185">Reference proteome</keyword>
<evidence type="ECO:0000256" key="3">
    <source>
        <dbReference type="HAMAP-Rule" id="MF_02240"/>
    </source>
</evidence>
<dbReference type="NCBIfam" id="TIGR01509">
    <property type="entry name" value="HAD-SF-IA-v3"/>
    <property type="match status" value="1"/>
</dbReference>
<comment type="catalytic activity">
    <reaction evidence="3">
        <text>O-phospho-D-serine + H2O = D-serine + phosphate</text>
        <dbReference type="Rhea" id="RHEA:24873"/>
        <dbReference type="ChEBI" id="CHEBI:15377"/>
        <dbReference type="ChEBI" id="CHEBI:35247"/>
        <dbReference type="ChEBI" id="CHEBI:43474"/>
        <dbReference type="ChEBI" id="CHEBI:58680"/>
        <dbReference type="EC" id="3.1.3.3"/>
    </reaction>
</comment>
<dbReference type="NCBIfam" id="TIGR01662">
    <property type="entry name" value="HAD-SF-IIIA"/>
    <property type="match status" value="1"/>
</dbReference>
<dbReference type="SFLD" id="SFLDG01135">
    <property type="entry name" value="C1.5.6:_HAD__Beta-PGM__Phospha"/>
    <property type="match status" value="1"/>
</dbReference>
<gene>
    <name evidence="4" type="ORF">ACFPXP_18455</name>
</gene>
<evidence type="ECO:0000313" key="4">
    <source>
        <dbReference type="EMBL" id="MFC5988390.1"/>
    </source>
</evidence>
<dbReference type="GO" id="GO:0016787">
    <property type="term" value="F:hydrolase activity"/>
    <property type="evidence" value="ECO:0007669"/>
    <property type="project" value="UniProtKB-KW"/>
</dbReference>
<reference evidence="5" key="1">
    <citation type="journal article" date="2019" name="Int. J. Syst. Evol. Microbiol.">
        <title>The Global Catalogue of Microorganisms (GCM) 10K type strain sequencing project: providing services to taxonomists for standard genome sequencing and annotation.</title>
        <authorList>
            <consortium name="The Broad Institute Genomics Platform"/>
            <consortium name="The Broad Institute Genome Sequencing Center for Infectious Disease"/>
            <person name="Wu L."/>
            <person name="Ma J."/>
        </authorList>
    </citation>
    <scope>NUCLEOTIDE SEQUENCE [LARGE SCALE GENOMIC DNA]</scope>
    <source>
        <strain evidence="5">CCM 8749</strain>
    </source>
</reference>
<dbReference type="Pfam" id="PF00702">
    <property type="entry name" value="Hydrolase"/>
    <property type="match status" value="1"/>
</dbReference>
<organism evidence="4 5">
    <name type="scientific">Marinicrinis lubricantis</name>
    <dbReference type="NCBI Taxonomy" id="2086470"/>
    <lineage>
        <taxon>Bacteria</taxon>
        <taxon>Bacillati</taxon>
        <taxon>Bacillota</taxon>
        <taxon>Bacilli</taxon>
        <taxon>Bacillales</taxon>
        <taxon>Paenibacillaceae</taxon>
    </lineage>
</organism>
<protein>
    <recommendedName>
        <fullName evidence="3">Phosphoserine phosphatase</fullName>
        <shortName evidence="3">PSP</shortName>
        <ecNumber evidence="3">3.1.3.3</ecNumber>
    </recommendedName>
</protein>
<dbReference type="Proteomes" id="UP001596250">
    <property type="component" value="Unassembled WGS sequence"/>
</dbReference>
<comment type="function">
    <text evidence="3">Catalyzes the last step of the phosphorylated serine biosynthetic pathway, i.e. dephosphorylation of O-phospho-L-serine to form L-serine.</text>
</comment>
<dbReference type="Gene3D" id="3.40.50.1000">
    <property type="entry name" value="HAD superfamily/HAD-like"/>
    <property type="match status" value="1"/>
</dbReference>
<dbReference type="SUPFAM" id="SSF56784">
    <property type="entry name" value="HAD-like"/>
    <property type="match status" value="1"/>
</dbReference>
<dbReference type="InterPro" id="IPR023214">
    <property type="entry name" value="HAD_sf"/>
</dbReference>
<dbReference type="Gene3D" id="1.20.120.710">
    <property type="entry name" value="Haloacid dehalogenase hydrolase-like domain"/>
    <property type="match status" value="1"/>
</dbReference>
<keyword evidence="3" id="KW-0028">Amino-acid biosynthesis</keyword>
<comment type="catalytic activity">
    <reaction evidence="3">
        <text>O-phospho-L-serine + H2O = L-serine + phosphate</text>
        <dbReference type="Rhea" id="RHEA:21208"/>
        <dbReference type="ChEBI" id="CHEBI:15377"/>
        <dbReference type="ChEBI" id="CHEBI:33384"/>
        <dbReference type="ChEBI" id="CHEBI:43474"/>
        <dbReference type="ChEBI" id="CHEBI:57524"/>
        <dbReference type="EC" id="3.1.3.3"/>
    </reaction>
</comment>
<comment type="caution">
    <text evidence="4">The sequence shown here is derived from an EMBL/GenBank/DDBJ whole genome shotgun (WGS) entry which is preliminary data.</text>
</comment>
<dbReference type="InterPro" id="IPR044266">
    <property type="entry name" value="PSP_YsaA"/>
</dbReference>
<keyword evidence="3" id="KW-0170">Cobalt</keyword>
<name>A0ABW1ITD4_9BACL</name>
<keyword evidence="1 3" id="KW-0378">Hydrolase</keyword>
<comment type="cofactor">
    <cofactor evidence="3">
        <name>Mg(2+)</name>
        <dbReference type="ChEBI" id="CHEBI:18420"/>
    </cofactor>
    <cofactor evidence="3">
        <name>Co(2+)</name>
        <dbReference type="ChEBI" id="CHEBI:48828"/>
    </cofactor>
</comment>
<evidence type="ECO:0000313" key="5">
    <source>
        <dbReference type="Proteomes" id="UP001596250"/>
    </source>
</evidence>
<dbReference type="EC" id="3.1.3.3" evidence="3"/>
<dbReference type="NCBIfam" id="TIGR01549">
    <property type="entry name" value="HAD-SF-IA-v1"/>
    <property type="match status" value="1"/>
</dbReference>
<dbReference type="SFLD" id="SFLDS00003">
    <property type="entry name" value="Haloacid_Dehalogenase"/>
    <property type="match status" value="1"/>
</dbReference>
<dbReference type="RefSeq" id="WP_379895858.1">
    <property type="nucleotide sequence ID" value="NZ_CBCSCT010000016.1"/>
</dbReference>
<proteinExistence type="inferred from homology"/>
<dbReference type="PANTHER" id="PTHR46470:SF3">
    <property type="entry name" value="N-ACYLNEURAMINATE-9-PHOSPHATASE"/>
    <property type="match status" value="1"/>
</dbReference>
<dbReference type="EMBL" id="JBHSQV010000180">
    <property type="protein sequence ID" value="MFC5988390.1"/>
    <property type="molecule type" value="Genomic_DNA"/>
</dbReference>
<comment type="pathway">
    <text evidence="3">Amino-acid biosynthesis; L-serine biosynthesis; L-serine from 3-phospho-D-glycerate: step 3/3.</text>
</comment>
<dbReference type="PANTHER" id="PTHR46470">
    <property type="entry name" value="N-ACYLNEURAMINATE-9-PHOSPHATASE"/>
    <property type="match status" value="1"/>
</dbReference>